<protein>
    <submittedName>
        <fullName evidence="2">CU044_5270 family protein</fullName>
    </submittedName>
</protein>
<reference evidence="3" key="1">
    <citation type="journal article" date="2019" name="Int. J. Syst. Evol. Microbiol.">
        <title>The Global Catalogue of Microorganisms (GCM) 10K type strain sequencing project: providing services to taxonomists for standard genome sequencing and annotation.</title>
        <authorList>
            <consortium name="The Broad Institute Genomics Platform"/>
            <consortium name="The Broad Institute Genome Sequencing Center for Infectious Disease"/>
            <person name="Wu L."/>
            <person name="Ma J."/>
        </authorList>
    </citation>
    <scope>NUCLEOTIDE SEQUENCE [LARGE SCALE GENOMIC DNA]</scope>
    <source>
        <strain evidence="3">TBRC 5832</strain>
    </source>
</reference>
<organism evidence="2 3">
    <name type="scientific">Actinoplanes subglobosus</name>
    <dbReference type="NCBI Taxonomy" id="1547892"/>
    <lineage>
        <taxon>Bacteria</taxon>
        <taxon>Bacillati</taxon>
        <taxon>Actinomycetota</taxon>
        <taxon>Actinomycetes</taxon>
        <taxon>Micromonosporales</taxon>
        <taxon>Micromonosporaceae</taxon>
        <taxon>Actinoplanes</taxon>
    </lineage>
</organism>
<proteinExistence type="predicted"/>
<sequence length="334" mass="35290">MNHTSGPDSAERTELARLLPAPGKPELPAGRHLLLKEAFMQQITEPAVVPSRRSILLAAPVAAAVLVATLAIGVTVLDSRATGGPSIAADSPRVVVAAGDAAGVAPLMERVALVAGKKPRVPVGDDEYVYIKSRVAWLDFVNDGRSGNKDAGVDPMALSPVRTREIWRPASQGSEGLVHDRGDTFGLHDTEPNSYYATLPTDPAALLQQVYVVTEGQGHGADAAAFDFIGTALRESLLPPQVAAALYRAAAKIPGVVLVADSVDAEGRHGVAVARTDEVDGQRREWIFNPATFEYLGERSYLVRDTDLGKAGTLTGTTAVLQRGVVRKKGELPE</sequence>
<evidence type="ECO:0000313" key="3">
    <source>
        <dbReference type="Proteomes" id="UP001595867"/>
    </source>
</evidence>
<evidence type="ECO:0000256" key="1">
    <source>
        <dbReference type="SAM" id="Phobius"/>
    </source>
</evidence>
<keyword evidence="1" id="KW-0812">Transmembrane</keyword>
<dbReference type="InterPro" id="IPR047789">
    <property type="entry name" value="CU044_5270-like"/>
</dbReference>
<name>A0ABV8J761_9ACTN</name>
<dbReference type="Proteomes" id="UP001595867">
    <property type="component" value="Unassembled WGS sequence"/>
</dbReference>
<keyword evidence="1" id="KW-0472">Membrane</keyword>
<accession>A0ABV8J761</accession>
<gene>
    <name evidence="2" type="ORF">ACFO0C_43695</name>
</gene>
<keyword evidence="1" id="KW-1133">Transmembrane helix</keyword>
<dbReference type="NCBIfam" id="NF038083">
    <property type="entry name" value="CU044_5270_fam"/>
    <property type="match status" value="1"/>
</dbReference>
<comment type="caution">
    <text evidence="2">The sequence shown here is derived from an EMBL/GenBank/DDBJ whole genome shotgun (WGS) entry which is preliminary data.</text>
</comment>
<feature type="transmembrane region" description="Helical" evidence="1">
    <location>
        <begin position="55"/>
        <end position="77"/>
    </location>
</feature>
<dbReference type="RefSeq" id="WP_378072756.1">
    <property type="nucleotide sequence ID" value="NZ_JBHSBL010000029.1"/>
</dbReference>
<evidence type="ECO:0000313" key="2">
    <source>
        <dbReference type="EMBL" id="MFC4071881.1"/>
    </source>
</evidence>
<dbReference type="EMBL" id="JBHSBL010000029">
    <property type="protein sequence ID" value="MFC4071881.1"/>
    <property type="molecule type" value="Genomic_DNA"/>
</dbReference>
<keyword evidence="3" id="KW-1185">Reference proteome</keyword>